<protein>
    <submittedName>
        <fullName>Flavin-binding storage protein</fullName>
    </submittedName>
</protein>
<feature type="signal peptide" evidence="1">
    <location>
        <begin position="1"/>
        <end position="18"/>
    </location>
</feature>
<name>Q9TWQ1_GALME</name>
<feature type="chain" id="PRO_5004333957" evidence="1">
    <location>
        <begin position="19"/>
        <end position="43"/>
    </location>
</feature>
<accession>Q9TWQ1</accession>
<sequence length="43" mass="4770">MGRLVLCVLALLVGGGISDPVKKLQRTVDQTVLDRQKLLDLFF</sequence>
<keyword evidence="1" id="KW-0732">Signal</keyword>
<proteinExistence type="predicted"/>
<reference key="1">
    <citation type="journal article" date="1994" name="Arch. Insect Biochem. Physiol.">
        <authorList>
            <person name="Silhacek D.L."/>
            <person name="Miller S.G."/>
            <person name="Murphy C.L."/>
        </authorList>
    </citation>
    <scope>PROTEIN SEQUENCE</scope>
</reference>
<dbReference type="AlphaFoldDB" id="Q9TWQ1"/>
<evidence type="ECO:0000256" key="1">
    <source>
        <dbReference type="SAM" id="SignalP"/>
    </source>
</evidence>
<organism>
    <name type="scientific">Galleria mellonella</name>
    <name type="common">Greater wax moth</name>
    <dbReference type="NCBI Taxonomy" id="7137"/>
    <lineage>
        <taxon>Eukaryota</taxon>
        <taxon>Metazoa</taxon>
        <taxon>Ecdysozoa</taxon>
        <taxon>Arthropoda</taxon>
        <taxon>Hexapoda</taxon>
        <taxon>Insecta</taxon>
        <taxon>Pterygota</taxon>
        <taxon>Neoptera</taxon>
        <taxon>Endopterygota</taxon>
        <taxon>Lepidoptera</taxon>
        <taxon>Glossata</taxon>
        <taxon>Ditrysia</taxon>
        <taxon>Pyraloidea</taxon>
        <taxon>Pyralidae</taxon>
        <taxon>Galleriinae</taxon>
        <taxon>Galleria</taxon>
    </lineage>
</organism>